<evidence type="ECO:0000256" key="3">
    <source>
        <dbReference type="ARBA" id="ARBA00022692"/>
    </source>
</evidence>
<name>A0A238C6C1_9BILA</name>
<dbReference type="OrthoDB" id="5818180at2759"/>
<dbReference type="EMBL" id="KZ269977">
    <property type="protein sequence ID" value="OZC12498.1"/>
    <property type="molecule type" value="Genomic_DNA"/>
</dbReference>
<keyword evidence="10" id="KW-1185">Reference proteome</keyword>
<feature type="compositionally biased region" description="Polar residues" evidence="7">
    <location>
        <begin position="48"/>
        <end position="64"/>
    </location>
</feature>
<comment type="subcellular location">
    <subcellularLocation>
        <location evidence="1">Membrane</location>
        <topology evidence="1">Single-pass type II membrane protein</topology>
    </subcellularLocation>
</comment>
<evidence type="ECO:0000256" key="7">
    <source>
        <dbReference type="SAM" id="MobiDB-lite"/>
    </source>
</evidence>
<dbReference type="PANTHER" id="PTHR11523:SF28">
    <property type="entry name" value="NA_K-ATPASE BETA SUBUNIT ISOFORM 4-RELATED"/>
    <property type="match status" value="1"/>
</dbReference>
<evidence type="ECO:0000256" key="4">
    <source>
        <dbReference type="ARBA" id="ARBA00022968"/>
    </source>
</evidence>
<accession>A0A238C6C1</accession>
<dbReference type="GO" id="GO:0036376">
    <property type="term" value="P:sodium ion export across plasma membrane"/>
    <property type="evidence" value="ECO:0007669"/>
    <property type="project" value="TreeGrafter"/>
</dbReference>
<keyword evidence="4" id="KW-0735">Signal-anchor</keyword>
<dbReference type="PANTHER" id="PTHR11523">
    <property type="entry name" value="SODIUM/POTASSIUM-DEPENDENT ATPASE BETA SUBUNIT"/>
    <property type="match status" value="1"/>
</dbReference>
<evidence type="ECO:0000256" key="6">
    <source>
        <dbReference type="ARBA" id="ARBA00023136"/>
    </source>
</evidence>
<dbReference type="GO" id="GO:0006883">
    <property type="term" value="P:intracellular sodium ion homeostasis"/>
    <property type="evidence" value="ECO:0007669"/>
    <property type="project" value="TreeGrafter"/>
</dbReference>
<keyword evidence="3 8" id="KW-0812">Transmembrane</keyword>
<evidence type="ECO:0000256" key="1">
    <source>
        <dbReference type="ARBA" id="ARBA00004606"/>
    </source>
</evidence>
<keyword evidence="6 8" id="KW-0472">Membrane</keyword>
<sequence>MARLATEGVSERDAMLKKGVEGISSDKKVGNVAKWRKNGDADEREMRQQMSTSEIKAKRSPTSSHHSDVEHEQNLRENEKYSIMKSIRVFLKFIYHDGYVCNRTICAWFITILYLLFIYIFLALIMAAGIYIMLHTTRDAPVYYGETTFIGGVPGIGFEPRKRSVKKEQNIFKWNIDDPTSYAFYVGRLRRILYEYARKEMMPNKFKIDCNQKVLPYMNGKHFCKIDATNIDEYHGYGACALTKKVSIFH</sequence>
<protein>
    <submittedName>
        <fullName evidence="9">Uncharacterized protein</fullName>
    </submittedName>
</protein>
<keyword evidence="5 8" id="KW-1133">Transmembrane helix</keyword>
<evidence type="ECO:0000313" key="10">
    <source>
        <dbReference type="Proteomes" id="UP000242913"/>
    </source>
</evidence>
<evidence type="ECO:0000256" key="5">
    <source>
        <dbReference type="ARBA" id="ARBA00022989"/>
    </source>
</evidence>
<reference evidence="9 10" key="1">
    <citation type="submission" date="2015-12" db="EMBL/GenBank/DDBJ databases">
        <title>Draft genome of the nematode, Onchocerca flexuosa.</title>
        <authorList>
            <person name="Mitreva M."/>
        </authorList>
    </citation>
    <scope>NUCLEOTIDE SEQUENCE [LARGE SCALE GENOMIC DNA]</scope>
    <source>
        <strain evidence="9">Red Deer</strain>
    </source>
</reference>
<evidence type="ECO:0000256" key="8">
    <source>
        <dbReference type="SAM" id="Phobius"/>
    </source>
</evidence>
<feature type="transmembrane region" description="Helical" evidence="8">
    <location>
        <begin position="107"/>
        <end position="134"/>
    </location>
</feature>
<dbReference type="Proteomes" id="UP000242913">
    <property type="component" value="Unassembled WGS sequence"/>
</dbReference>
<gene>
    <name evidence="9" type="ORF">X798_00129</name>
</gene>
<organism evidence="9 10">
    <name type="scientific">Onchocerca flexuosa</name>
    <dbReference type="NCBI Taxonomy" id="387005"/>
    <lineage>
        <taxon>Eukaryota</taxon>
        <taxon>Metazoa</taxon>
        <taxon>Ecdysozoa</taxon>
        <taxon>Nematoda</taxon>
        <taxon>Chromadorea</taxon>
        <taxon>Rhabditida</taxon>
        <taxon>Spirurina</taxon>
        <taxon>Spiruromorpha</taxon>
        <taxon>Filarioidea</taxon>
        <taxon>Onchocercidae</taxon>
        <taxon>Onchocerca</taxon>
    </lineage>
</organism>
<dbReference type="InterPro" id="IPR038702">
    <property type="entry name" value="Na/K_ATPase_sub_beta_sf"/>
</dbReference>
<evidence type="ECO:0000313" key="9">
    <source>
        <dbReference type="EMBL" id="OZC12498.1"/>
    </source>
</evidence>
<dbReference type="GO" id="GO:0005890">
    <property type="term" value="C:sodium:potassium-exchanging ATPase complex"/>
    <property type="evidence" value="ECO:0007669"/>
    <property type="project" value="InterPro"/>
</dbReference>
<evidence type="ECO:0000256" key="2">
    <source>
        <dbReference type="ARBA" id="ARBA00005876"/>
    </source>
</evidence>
<dbReference type="Gene3D" id="2.60.40.1660">
    <property type="entry name" value="Na, k-atpase alpha subunit"/>
    <property type="match status" value="1"/>
</dbReference>
<dbReference type="GO" id="GO:0001671">
    <property type="term" value="F:ATPase activator activity"/>
    <property type="evidence" value="ECO:0007669"/>
    <property type="project" value="TreeGrafter"/>
</dbReference>
<dbReference type="Pfam" id="PF00287">
    <property type="entry name" value="Na_K-ATPase"/>
    <property type="match status" value="1"/>
</dbReference>
<dbReference type="InterPro" id="IPR000402">
    <property type="entry name" value="Na/K_ATPase_sub_beta"/>
</dbReference>
<dbReference type="GO" id="GO:1990573">
    <property type="term" value="P:potassium ion import across plasma membrane"/>
    <property type="evidence" value="ECO:0007669"/>
    <property type="project" value="TreeGrafter"/>
</dbReference>
<dbReference type="AlphaFoldDB" id="A0A238C6C1"/>
<proteinExistence type="inferred from homology"/>
<feature type="compositionally biased region" description="Basic and acidic residues" evidence="7">
    <location>
        <begin position="65"/>
        <end position="74"/>
    </location>
</feature>
<comment type="similarity">
    <text evidence="2">Belongs to the X(+)/potassium ATPases subunit beta family.</text>
</comment>
<feature type="compositionally biased region" description="Basic and acidic residues" evidence="7">
    <location>
        <begin position="37"/>
        <end position="47"/>
    </location>
</feature>
<feature type="region of interest" description="Disordered" evidence="7">
    <location>
        <begin position="34"/>
        <end position="74"/>
    </location>
</feature>
<dbReference type="GO" id="GO:0030007">
    <property type="term" value="P:intracellular potassium ion homeostasis"/>
    <property type="evidence" value="ECO:0007669"/>
    <property type="project" value="TreeGrafter"/>
</dbReference>